<gene>
    <name evidence="2" type="ORF">B0H16DRAFT_1452923</name>
</gene>
<comment type="caution">
    <text evidence="2">The sequence shown here is derived from an EMBL/GenBank/DDBJ whole genome shotgun (WGS) entry which is preliminary data.</text>
</comment>
<name>A0AAD7NPJ4_9AGAR</name>
<evidence type="ECO:0000313" key="2">
    <source>
        <dbReference type="EMBL" id="KAJ7769000.1"/>
    </source>
</evidence>
<protein>
    <submittedName>
        <fullName evidence="2">Uncharacterized protein</fullName>
    </submittedName>
</protein>
<sequence>MVFNALANEREANWISYKLLEQTVFSAGQLEYRVVNLTQCIEDEILVPLGEALTLVGEDGQIQQFTAATSRYIHRVEVLEGSKEDMIGGVGSMCLRNEHSLQTFRARSALDASFTSTLAHDHPGIDRRRGDIPPPDATLPNSEGG</sequence>
<reference evidence="2" key="1">
    <citation type="submission" date="2023-03" db="EMBL/GenBank/DDBJ databases">
        <title>Massive genome expansion in bonnet fungi (Mycena s.s.) driven by repeated elements and novel gene families across ecological guilds.</title>
        <authorList>
            <consortium name="Lawrence Berkeley National Laboratory"/>
            <person name="Harder C.B."/>
            <person name="Miyauchi S."/>
            <person name="Viragh M."/>
            <person name="Kuo A."/>
            <person name="Thoen E."/>
            <person name="Andreopoulos B."/>
            <person name="Lu D."/>
            <person name="Skrede I."/>
            <person name="Drula E."/>
            <person name="Henrissat B."/>
            <person name="Morin E."/>
            <person name="Kohler A."/>
            <person name="Barry K."/>
            <person name="LaButti K."/>
            <person name="Morin E."/>
            <person name="Salamov A."/>
            <person name="Lipzen A."/>
            <person name="Mereny Z."/>
            <person name="Hegedus B."/>
            <person name="Baldrian P."/>
            <person name="Stursova M."/>
            <person name="Weitz H."/>
            <person name="Taylor A."/>
            <person name="Grigoriev I.V."/>
            <person name="Nagy L.G."/>
            <person name="Martin F."/>
            <person name="Kauserud H."/>
        </authorList>
    </citation>
    <scope>NUCLEOTIDE SEQUENCE</scope>
    <source>
        <strain evidence="2">CBHHK182m</strain>
    </source>
</reference>
<proteinExistence type="predicted"/>
<evidence type="ECO:0000313" key="3">
    <source>
        <dbReference type="Proteomes" id="UP001215598"/>
    </source>
</evidence>
<feature type="compositionally biased region" description="Basic and acidic residues" evidence="1">
    <location>
        <begin position="120"/>
        <end position="131"/>
    </location>
</feature>
<keyword evidence="3" id="KW-1185">Reference proteome</keyword>
<evidence type="ECO:0000256" key="1">
    <source>
        <dbReference type="SAM" id="MobiDB-lite"/>
    </source>
</evidence>
<feature type="region of interest" description="Disordered" evidence="1">
    <location>
        <begin position="120"/>
        <end position="145"/>
    </location>
</feature>
<organism evidence="2 3">
    <name type="scientific">Mycena metata</name>
    <dbReference type="NCBI Taxonomy" id="1033252"/>
    <lineage>
        <taxon>Eukaryota</taxon>
        <taxon>Fungi</taxon>
        <taxon>Dikarya</taxon>
        <taxon>Basidiomycota</taxon>
        <taxon>Agaricomycotina</taxon>
        <taxon>Agaricomycetes</taxon>
        <taxon>Agaricomycetidae</taxon>
        <taxon>Agaricales</taxon>
        <taxon>Marasmiineae</taxon>
        <taxon>Mycenaceae</taxon>
        <taxon>Mycena</taxon>
    </lineage>
</organism>
<dbReference type="EMBL" id="JARKIB010000019">
    <property type="protein sequence ID" value="KAJ7769000.1"/>
    <property type="molecule type" value="Genomic_DNA"/>
</dbReference>
<dbReference type="AlphaFoldDB" id="A0AAD7NPJ4"/>
<dbReference type="Proteomes" id="UP001215598">
    <property type="component" value="Unassembled WGS sequence"/>
</dbReference>
<accession>A0AAD7NPJ4</accession>